<accession>A0A9P5X495</accession>
<feature type="transmembrane region" description="Helical" evidence="1">
    <location>
        <begin position="219"/>
        <end position="243"/>
    </location>
</feature>
<dbReference type="EMBL" id="MU151436">
    <property type="protein sequence ID" value="KAF9443775.1"/>
    <property type="molecule type" value="Genomic_DNA"/>
</dbReference>
<keyword evidence="1" id="KW-1133">Transmembrane helix</keyword>
<sequence>MRKDCSTTLPYTIRFIKTTWLVGCILSGVCYGILILLGYFCFIALRNRDDGNARVNKGLAAYILLTILVGTIAEVLDIMVTINGILDESCKSEYLQLWSPYIGRVDIVFLAINLITDGLLIWRCYAIAKGLRRKACIALWSIPFLVYVGMVVTGVILTMTLSTQNQTSSLGKTLILLQFGISLFLNTLISLYIILLLLQQRRLMVQTFGRDGPLPYIDVLTVLVESAGLILVIDTFAICTIAFSPLGNVAFQLWLHLQPIASLLIIHRVSRGTDYFSKKVERKDSLRFSIVVPPSPQEAEDVATVDYK</sequence>
<evidence type="ECO:0000256" key="1">
    <source>
        <dbReference type="SAM" id="Phobius"/>
    </source>
</evidence>
<keyword evidence="3" id="KW-1185">Reference proteome</keyword>
<proteinExistence type="predicted"/>
<dbReference type="OrthoDB" id="3267806at2759"/>
<dbReference type="AlphaFoldDB" id="A0A9P5X495"/>
<dbReference type="Proteomes" id="UP000807342">
    <property type="component" value="Unassembled WGS sequence"/>
</dbReference>
<protein>
    <submittedName>
        <fullName evidence="2">Uncharacterized protein</fullName>
    </submittedName>
</protein>
<feature type="transmembrane region" description="Helical" evidence="1">
    <location>
        <begin position="20"/>
        <end position="47"/>
    </location>
</feature>
<feature type="transmembrane region" description="Helical" evidence="1">
    <location>
        <begin position="102"/>
        <end position="125"/>
    </location>
</feature>
<feature type="transmembrane region" description="Helical" evidence="1">
    <location>
        <begin position="137"/>
        <end position="162"/>
    </location>
</feature>
<feature type="transmembrane region" description="Helical" evidence="1">
    <location>
        <begin position="59"/>
        <end position="82"/>
    </location>
</feature>
<comment type="caution">
    <text evidence="2">The sequence shown here is derived from an EMBL/GenBank/DDBJ whole genome shotgun (WGS) entry which is preliminary data.</text>
</comment>
<keyword evidence="1" id="KW-0472">Membrane</keyword>
<organism evidence="2 3">
    <name type="scientific">Macrolepiota fuliginosa MF-IS2</name>
    <dbReference type="NCBI Taxonomy" id="1400762"/>
    <lineage>
        <taxon>Eukaryota</taxon>
        <taxon>Fungi</taxon>
        <taxon>Dikarya</taxon>
        <taxon>Basidiomycota</taxon>
        <taxon>Agaricomycotina</taxon>
        <taxon>Agaricomycetes</taxon>
        <taxon>Agaricomycetidae</taxon>
        <taxon>Agaricales</taxon>
        <taxon>Agaricineae</taxon>
        <taxon>Agaricaceae</taxon>
        <taxon>Macrolepiota</taxon>
    </lineage>
</organism>
<reference evidence="2" key="1">
    <citation type="submission" date="2020-11" db="EMBL/GenBank/DDBJ databases">
        <authorList>
            <consortium name="DOE Joint Genome Institute"/>
            <person name="Ahrendt S."/>
            <person name="Riley R."/>
            <person name="Andreopoulos W."/>
            <person name="Labutti K."/>
            <person name="Pangilinan J."/>
            <person name="Ruiz-Duenas F.J."/>
            <person name="Barrasa J.M."/>
            <person name="Sanchez-Garcia M."/>
            <person name="Camarero S."/>
            <person name="Miyauchi S."/>
            <person name="Serrano A."/>
            <person name="Linde D."/>
            <person name="Babiker R."/>
            <person name="Drula E."/>
            <person name="Ayuso-Fernandez I."/>
            <person name="Pacheco R."/>
            <person name="Padilla G."/>
            <person name="Ferreira P."/>
            <person name="Barriuso J."/>
            <person name="Kellner H."/>
            <person name="Castanera R."/>
            <person name="Alfaro M."/>
            <person name="Ramirez L."/>
            <person name="Pisabarro A.G."/>
            <person name="Kuo A."/>
            <person name="Tritt A."/>
            <person name="Lipzen A."/>
            <person name="He G."/>
            <person name="Yan M."/>
            <person name="Ng V."/>
            <person name="Cullen D."/>
            <person name="Martin F."/>
            <person name="Rosso M.-N."/>
            <person name="Henrissat B."/>
            <person name="Hibbett D."/>
            <person name="Martinez A.T."/>
            <person name="Grigoriev I.V."/>
        </authorList>
    </citation>
    <scope>NUCLEOTIDE SEQUENCE</scope>
    <source>
        <strain evidence="2">MF-IS2</strain>
    </source>
</reference>
<feature type="transmembrane region" description="Helical" evidence="1">
    <location>
        <begin position="174"/>
        <end position="198"/>
    </location>
</feature>
<name>A0A9P5X495_9AGAR</name>
<evidence type="ECO:0000313" key="3">
    <source>
        <dbReference type="Proteomes" id="UP000807342"/>
    </source>
</evidence>
<evidence type="ECO:0000313" key="2">
    <source>
        <dbReference type="EMBL" id="KAF9443775.1"/>
    </source>
</evidence>
<keyword evidence="1" id="KW-0812">Transmembrane</keyword>
<gene>
    <name evidence="2" type="ORF">P691DRAFT_678842</name>
</gene>